<dbReference type="GO" id="GO:0016020">
    <property type="term" value="C:membrane"/>
    <property type="evidence" value="ECO:0007669"/>
    <property type="project" value="UniProtKB-SubCell"/>
</dbReference>
<gene>
    <name evidence="9" type="ORF">QJT80_14030</name>
</gene>
<dbReference type="AlphaFoldDB" id="A0AA95H5D5"/>
<accession>A0AA95H5D5</accession>
<comment type="similarity">
    <text evidence="3">Belongs to the peptidase M50B family.</text>
</comment>
<feature type="transmembrane region" description="Helical" evidence="7">
    <location>
        <begin position="159"/>
        <end position="177"/>
    </location>
</feature>
<evidence type="ECO:0000313" key="9">
    <source>
        <dbReference type="EMBL" id="WGZ90590.1"/>
    </source>
</evidence>
<keyword evidence="4 7" id="KW-0812">Transmembrane</keyword>
<reference evidence="9" key="1">
    <citation type="journal article" date="2023" name="Int. J. Mol. Sci.">
        <title>Metagenomics Revealed a New Genus 'Candidatus Thiocaldithrix dubininis' gen. nov., sp. nov. and a New Species 'Candidatus Thiothrix putei' sp. nov. in the Family Thiotrichaceae, Some Members of Which Have Traits of Both Na+- and H+-Motive Energetics.</title>
        <authorList>
            <person name="Ravin N.V."/>
            <person name="Muntyan M.S."/>
            <person name="Smolyakov D.D."/>
            <person name="Rudenko T.S."/>
            <person name="Beletsky A.V."/>
            <person name="Mardanov A.V."/>
            <person name="Grabovich M.Y."/>
        </authorList>
    </citation>
    <scope>NUCLEOTIDE SEQUENCE</scope>
    <source>
        <strain evidence="9">GKL-01</strain>
    </source>
</reference>
<feature type="domain" description="Peptidase M50" evidence="8">
    <location>
        <begin position="51"/>
        <end position="141"/>
    </location>
</feature>
<dbReference type="EMBL" id="CP124755">
    <property type="protein sequence ID" value="WGZ90590.1"/>
    <property type="molecule type" value="Genomic_DNA"/>
</dbReference>
<dbReference type="GO" id="GO:0006508">
    <property type="term" value="P:proteolysis"/>
    <property type="evidence" value="ECO:0007669"/>
    <property type="project" value="InterPro"/>
</dbReference>
<dbReference type="KEGG" id="tdu:QJT80_14030"/>
<keyword evidence="5 7" id="KW-1133">Transmembrane helix</keyword>
<evidence type="ECO:0000256" key="7">
    <source>
        <dbReference type="SAM" id="Phobius"/>
    </source>
</evidence>
<evidence type="ECO:0000256" key="1">
    <source>
        <dbReference type="ARBA" id="ARBA00001947"/>
    </source>
</evidence>
<reference evidence="9" key="2">
    <citation type="submission" date="2023-04" db="EMBL/GenBank/DDBJ databases">
        <authorList>
            <person name="Beletskiy A.V."/>
            <person name="Mardanov A.V."/>
            <person name="Ravin N.V."/>
        </authorList>
    </citation>
    <scope>NUCLEOTIDE SEQUENCE</scope>
    <source>
        <strain evidence="9">GKL-01</strain>
    </source>
</reference>
<evidence type="ECO:0000259" key="8">
    <source>
        <dbReference type="Pfam" id="PF02163"/>
    </source>
</evidence>
<evidence type="ECO:0000256" key="4">
    <source>
        <dbReference type="ARBA" id="ARBA00022692"/>
    </source>
</evidence>
<dbReference type="InterPro" id="IPR008915">
    <property type="entry name" value="Peptidase_M50"/>
</dbReference>
<keyword evidence="6 7" id="KW-0472">Membrane</keyword>
<dbReference type="CDD" id="cd05709">
    <property type="entry name" value="S2P-M50"/>
    <property type="match status" value="1"/>
</dbReference>
<sequence>MKIEQRHHDVKPATRRERLFILGLALVFLGGLSAELLQGNEPRKIATVFFLAWWLPLVLLHEIGHALMARLFGWQIAHTVIGFGKIMYRGQLFNAPLEIRLFPIEGFVQMQAPNGNTSRIKHALIYFAGPGIELLVFFGIALSMGWANFFTIDDHYFKLIWQTLAYAALIGAVINLIPTATITHEGETPNDGMGIIWSLLGKI</sequence>
<dbReference type="Pfam" id="PF02163">
    <property type="entry name" value="Peptidase_M50"/>
    <property type="match status" value="1"/>
</dbReference>
<evidence type="ECO:0000256" key="5">
    <source>
        <dbReference type="ARBA" id="ARBA00022989"/>
    </source>
</evidence>
<dbReference type="Proteomes" id="UP001300672">
    <property type="component" value="Chromosome"/>
</dbReference>
<proteinExistence type="inferred from homology"/>
<protein>
    <submittedName>
        <fullName evidence="9">M50 family metallopeptidase</fullName>
    </submittedName>
</protein>
<comment type="subcellular location">
    <subcellularLocation>
        <location evidence="2">Membrane</location>
        <topology evidence="2">Multi-pass membrane protein</topology>
    </subcellularLocation>
</comment>
<comment type="cofactor">
    <cofactor evidence="1">
        <name>Zn(2+)</name>
        <dbReference type="ChEBI" id="CHEBI:29105"/>
    </cofactor>
</comment>
<feature type="transmembrane region" description="Helical" evidence="7">
    <location>
        <begin position="124"/>
        <end position="147"/>
    </location>
</feature>
<evidence type="ECO:0000256" key="3">
    <source>
        <dbReference type="ARBA" id="ARBA00007931"/>
    </source>
</evidence>
<evidence type="ECO:0000256" key="2">
    <source>
        <dbReference type="ARBA" id="ARBA00004141"/>
    </source>
</evidence>
<organism evidence="9">
    <name type="scientific">Candidatus Thiocaldithrix dubininis</name>
    <dbReference type="NCBI Taxonomy" id="3080823"/>
    <lineage>
        <taxon>Bacteria</taxon>
        <taxon>Pseudomonadati</taxon>
        <taxon>Pseudomonadota</taxon>
        <taxon>Gammaproteobacteria</taxon>
        <taxon>Thiotrichales</taxon>
        <taxon>Thiotrichaceae</taxon>
        <taxon>Candidatus Thiocaldithrix</taxon>
    </lineage>
</organism>
<evidence type="ECO:0000256" key="6">
    <source>
        <dbReference type="ARBA" id="ARBA00023136"/>
    </source>
</evidence>
<name>A0AA95H5D5_9GAMM</name>